<accession>A0A1D7QMU9</accession>
<keyword evidence="7" id="KW-1185">Reference proteome</keyword>
<keyword evidence="3" id="KW-0998">Cell outer membrane</keyword>
<dbReference type="AlphaFoldDB" id="A0A1D7QMU9"/>
<evidence type="ECO:0000256" key="4">
    <source>
        <dbReference type="SAM" id="MobiDB-lite"/>
    </source>
</evidence>
<evidence type="ECO:0000259" key="5">
    <source>
        <dbReference type="Pfam" id="PF14905"/>
    </source>
</evidence>
<feature type="domain" description="Outer membrane protein beta-barrel" evidence="5">
    <location>
        <begin position="418"/>
        <end position="817"/>
    </location>
</feature>
<dbReference type="SUPFAM" id="SSF56935">
    <property type="entry name" value="Porins"/>
    <property type="match status" value="1"/>
</dbReference>
<keyword evidence="2" id="KW-0472">Membrane</keyword>
<dbReference type="PANTHER" id="PTHR40980:SF4">
    <property type="entry name" value="TONB-DEPENDENT RECEPTOR-LIKE BETA-BARREL DOMAIN-CONTAINING PROTEIN"/>
    <property type="match status" value="1"/>
</dbReference>
<dbReference type="RefSeq" id="WP_069381650.1">
    <property type="nucleotide sequence ID" value="NZ_CP017141.1"/>
</dbReference>
<dbReference type="InterPro" id="IPR037066">
    <property type="entry name" value="Plug_dom_sf"/>
</dbReference>
<dbReference type="SUPFAM" id="SSF49464">
    <property type="entry name" value="Carboxypeptidase regulatory domain-like"/>
    <property type="match status" value="1"/>
</dbReference>
<gene>
    <name evidence="6" type="ORF">BFS30_24200</name>
</gene>
<dbReference type="GO" id="GO:0009279">
    <property type="term" value="C:cell outer membrane"/>
    <property type="evidence" value="ECO:0007669"/>
    <property type="project" value="UniProtKB-SubCell"/>
</dbReference>
<proteinExistence type="predicted"/>
<dbReference type="Pfam" id="PF13620">
    <property type="entry name" value="CarboxypepD_reg"/>
    <property type="match status" value="1"/>
</dbReference>
<name>A0A1D7QMU9_9SPHI</name>
<dbReference type="EMBL" id="CP017141">
    <property type="protein sequence ID" value="AOM79988.1"/>
    <property type="molecule type" value="Genomic_DNA"/>
</dbReference>
<organism evidence="6 7">
    <name type="scientific">Pedobacter steynii</name>
    <dbReference type="NCBI Taxonomy" id="430522"/>
    <lineage>
        <taxon>Bacteria</taxon>
        <taxon>Pseudomonadati</taxon>
        <taxon>Bacteroidota</taxon>
        <taxon>Sphingobacteriia</taxon>
        <taxon>Sphingobacteriales</taxon>
        <taxon>Sphingobacteriaceae</taxon>
        <taxon>Pedobacter</taxon>
    </lineage>
</organism>
<dbReference type="OrthoDB" id="905020at2"/>
<dbReference type="InterPro" id="IPR036942">
    <property type="entry name" value="Beta-barrel_TonB_sf"/>
</dbReference>
<sequence>MLFLINYLLKGKKYNLCFLGVLIILFLSLSSFSGINTSANLVKPDVKAHWFQSVDTGQHVSINGVIRDEQNKPVEYGTVSLLRSDFSLVKRTLADSTGRYRFKDVIAGTYLIEATQIGYLKSRSGQFRLSGSEIFTVPVLILASSPNQLAEVSVVSKKKLFERRIDRTIINVESSALATGGSITDLLEIAPGVSVDDNQITLKGKQGVMVMIDDKLVKLSASQVSAFLKNIPASSIAQVELISNPSAKYDAEGKGGIINIKTKKGSRTGLNGNISSGLVVGTYPKFTEELTLNYKFKKLNVFSNYSYQHNKNKNRYHSSKVIRGEDPLAYEQDEHSNSRSNSHNARLGADYDLNDKNTIGVLGTLNTNRDRSDFLQRINFNDFNSRQLDSSLSSQNNGFAKLNTYGLNVNSRHVLGVNGHVLLLNADYTNYRSANPNTYSNNYFNSSGELVRGPENIVNDAAVAIDLITAKADYSYRITPSTKLETGGKVAFTHSNSDILFQSENSGRELITDPNRSNTFDYRENISALYLNYLTKLGKQTDLQAGLRAEHTHYSGKSITTGQTAGRNYLQFFPSLFILHNFDPNTLSFSYGRRIGRPSYEDLNPFIDYSSPYFYTQGNPLLKPETTHSLELNYNYHSNLNVSLGYSRTNDYYNYFTSLANSSGATRQTVDNFKHYNTWNLSLSYHKELIKWWNLTANGDAFYDSYQTPYLGTFIDVQRGGYNFNILNAFQLHPDLSLEILNLYKSKRIVLARTIDGKYRADVVMRYSLLKNKAIIKLGITDIFYTYINQGVNEFENLSATYYNRNENRRFNASLSYSFGGKGTAPKKNKSNKEDLERIKN</sequence>
<evidence type="ECO:0000256" key="2">
    <source>
        <dbReference type="ARBA" id="ARBA00023136"/>
    </source>
</evidence>
<dbReference type="PANTHER" id="PTHR40980">
    <property type="entry name" value="PLUG DOMAIN-CONTAINING PROTEIN"/>
    <property type="match status" value="1"/>
</dbReference>
<dbReference type="Gene3D" id="2.60.40.1120">
    <property type="entry name" value="Carboxypeptidase-like, regulatory domain"/>
    <property type="match status" value="1"/>
</dbReference>
<dbReference type="Gene3D" id="2.40.170.20">
    <property type="entry name" value="TonB-dependent receptor, beta-barrel domain"/>
    <property type="match status" value="1"/>
</dbReference>
<dbReference type="InterPro" id="IPR008969">
    <property type="entry name" value="CarboxyPept-like_regulatory"/>
</dbReference>
<dbReference type="Gene3D" id="2.170.130.10">
    <property type="entry name" value="TonB-dependent receptor, plug domain"/>
    <property type="match status" value="1"/>
</dbReference>
<dbReference type="Proteomes" id="UP000094313">
    <property type="component" value="Chromosome"/>
</dbReference>
<evidence type="ECO:0000313" key="7">
    <source>
        <dbReference type="Proteomes" id="UP000094313"/>
    </source>
</evidence>
<reference evidence="6 7" key="1">
    <citation type="submission" date="2016-08" db="EMBL/GenBank/DDBJ databases">
        <authorList>
            <person name="Seilhamer J.J."/>
        </authorList>
    </citation>
    <scope>NUCLEOTIDE SEQUENCE [LARGE SCALE GENOMIC DNA]</scope>
    <source>
        <strain evidence="6 7">DX4</strain>
    </source>
</reference>
<evidence type="ECO:0000256" key="3">
    <source>
        <dbReference type="ARBA" id="ARBA00023237"/>
    </source>
</evidence>
<dbReference type="InterPro" id="IPR041700">
    <property type="entry name" value="OMP_b-brl_3"/>
</dbReference>
<dbReference type="Pfam" id="PF14905">
    <property type="entry name" value="OMP_b-brl_3"/>
    <property type="match status" value="1"/>
</dbReference>
<evidence type="ECO:0000256" key="1">
    <source>
        <dbReference type="ARBA" id="ARBA00004442"/>
    </source>
</evidence>
<dbReference type="KEGG" id="psty:BFS30_24200"/>
<evidence type="ECO:0000313" key="6">
    <source>
        <dbReference type="EMBL" id="AOM79988.1"/>
    </source>
</evidence>
<comment type="subcellular location">
    <subcellularLocation>
        <location evidence="1">Cell outer membrane</location>
    </subcellularLocation>
</comment>
<protein>
    <recommendedName>
        <fullName evidence="5">Outer membrane protein beta-barrel domain-containing protein</fullName>
    </recommendedName>
</protein>
<feature type="compositionally biased region" description="Basic and acidic residues" evidence="4">
    <location>
        <begin position="831"/>
        <end position="841"/>
    </location>
</feature>
<feature type="region of interest" description="Disordered" evidence="4">
    <location>
        <begin position="821"/>
        <end position="841"/>
    </location>
</feature>